<protein>
    <submittedName>
        <fullName evidence="2">Uncharacterized protein</fullName>
    </submittedName>
</protein>
<evidence type="ECO:0000313" key="2">
    <source>
        <dbReference type="EMBL" id="KAK0742103.1"/>
    </source>
</evidence>
<dbReference type="AlphaFoldDB" id="A0AA40EML3"/>
<dbReference type="Proteomes" id="UP001172159">
    <property type="component" value="Unassembled WGS sequence"/>
</dbReference>
<organism evidence="2 3">
    <name type="scientific">Apiosordaria backusii</name>
    <dbReference type="NCBI Taxonomy" id="314023"/>
    <lineage>
        <taxon>Eukaryota</taxon>
        <taxon>Fungi</taxon>
        <taxon>Dikarya</taxon>
        <taxon>Ascomycota</taxon>
        <taxon>Pezizomycotina</taxon>
        <taxon>Sordariomycetes</taxon>
        <taxon>Sordariomycetidae</taxon>
        <taxon>Sordariales</taxon>
        <taxon>Lasiosphaeriaceae</taxon>
        <taxon>Apiosordaria</taxon>
    </lineage>
</organism>
<reference evidence="2" key="1">
    <citation type="submission" date="2023-06" db="EMBL/GenBank/DDBJ databases">
        <title>Genome-scale phylogeny and comparative genomics of the fungal order Sordariales.</title>
        <authorList>
            <consortium name="Lawrence Berkeley National Laboratory"/>
            <person name="Hensen N."/>
            <person name="Bonometti L."/>
            <person name="Westerberg I."/>
            <person name="Brannstrom I.O."/>
            <person name="Guillou S."/>
            <person name="Cros-Aarteil S."/>
            <person name="Calhoun S."/>
            <person name="Haridas S."/>
            <person name="Kuo A."/>
            <person name="Mondo S."/>
            <person name="Pangilinan J."/>
            <person name="Riley R."/>
            <person name="Labutti K."/>
            <person name="Andreopoulos B."/>
            <person name="Lipzen A."/>
            <person name="Chen C."/>
            <person name="Yanf M."/>
            <person name="Daum C."/>
            <person name="Ng V."/>
            <person name="Clum A."/>
            <person name="Steindorff A."/>
            <person name="Ohm R."/>
            <person name="Martin F."/>
            <person name="Silar P."/>
            <person name="Natvig D."/>
            <person name="Lalanne C."/>
            <person name="Gautier V."/>
            <person name="Ament-Velasquez S.L."/>
            <person name="Kruys A."/>
            <person name="Hutchinson M.I."/>
            <person name="Powell A.J."/>
            <person name="Barry K."/>
            <person name="Miller A.N."/>
            <person name="Grigoriev I.V."/>
            <person name="Debuchy R."/>
            <person name="Gladieux P."/>
            <person name="Thoren M.H."/>
            <person name="Johannesson H."/>
        </authorList>
    </citation>
    <scope>NUCLEOTIDE SEQUENCE</scope>
    <source>
        <strain evidence="2">CBS 540.89</strain>
    </source>
</reference>
<evidence type="ECO:0000256" key="1">
    <source>
        <dbReference type="SAM" id="MobiDB-lite"/>
    </source>
</evidence>
<comment type="caution">
    <text evidence="2">The sequence shown here is derived from an EMBL/GenBank/DDBJ whole genome shotgun (WGS) entry which is preliminary data.</text>
</comment>
<feature type="region of interest" description="Disordered" evidence="1">
    <location>
        <begin position="1"/>
        <end position="28"/>
    </location>
</feature>
<sequence length="178" mass="20138">MLQYQSQRCSPVQTQERREPPPDCEETAAIESKSLSSWMSRSSLDLIIPKQYRDIEPAHAQCQRALVRRPPSTGTRLQPPLFVHRSRAKVPRQTRPAPTAKVQSAENCSVGTTDFQRRNSRFLEFNVATPINSCSRKQFVTTTKPSPSALVPRAHTHNRWVTSPIELLGSHRRPSTSP</sequence>
<accession>A0AA40EML3</accession>
<dbReference type="EMBL" id="JAUKTV010000003">
    <property type="protein sequence ID" value="KAK0742103.1"/>
    <property type="molecule type" value="Genomic_DNA"/>
</dbReference>
<keyword evidence="3" id="KW-1185">Reference proteome</keyword>
<feature type="compositionally biased region" description="Polar residues" evidence="1">
    <location>
        <begin position="1"/>
        <end position="14"/>
    </location>
</feature>
<gene>
    <name evidence="2" type="ORF">B0T21DRAFT_390890</name>
</gene>
<evidence type="ECO:0000313" key="3">
    <source>
        <dbReference type="Proteomes" id="UP001172159"/>
    </source>
</evidence>
<name>A0AA40EML3_9PEZI</name>
<proteinExistence type="predicted"/>